<dbReference type="InterPro" id="IPR011021">
    <property type="entry name" value="Arrestin-like_N"/>
</dbReference>
<dbReference type="InterPro" id="IPR050357">
    <property type="entry name" value="Arrestin_domain-protein"/>
</dbReference>
<dbReference type="SMART" id="SM01017">
    <property type="entry name" value="Arrestin_C"/>
    <property type="match status" value="1"/>
</dbReference>
<dbReference type="InterPro" id="IPR011022">
    <property type="entry name" value="Arrestin_C-like"/>
</dbReference>
<name>A0A815VC69_ADIRI</name>
<gene>
    <name evidence="3" type="ORF">EDS130_LOCUS2109</name>
    <name evidence="4" type="ORF">XAT740_LOCUS41267</name>
</gene>
<protein>
    <recommendedName>
        <fullName evidence="2">Arrestin C-terminal-like domain-containing protein</fullName>
    </recommendedName>
</protein>
<dbReference type="EMBL" id="CAJNOR010004801">
    <property type="protein sequence ID" value="CAF1528220.1"/>
    <property type="molecule type" value="Genomic_DNA"/>
</dbReference>
<keyword evidence="5" id="KW-1185">Reference proteome</keyword>
<sequence length="349" mass="40501">MGNNSTSINIVLDRVQPTVYYTAEVISGEVQFTVSENIPTTDSIHLVLKGTVGYTTIHQHRMQNGQANRVTNRHDICILRQQVRFGQMTYAGHQRMKSGFSDMTSFEPGQYTYPFSIRLPDLLPPTLHPNEYPFVRYQLELLVEKKWYVANTYLEYPLRIYPRVNLHHIPNSQCSVKFDTEHNDVIVKGVLQRSGLMPGETTTFSLDIFNPLHLMIKRMDICLIQRYEIAQFRRRLEIIRVPVPQLTNFDDQHVETTCPFTVPIGISPTYYFERQDDRYDIRVRVKYDIRFEVKAKGFFTNFDLQIPVIIGTHSELHTDGIHQSAIPTSIDLNAIDQLEFQATDDNEQA</sequence>
<dbReference type="Proteomes" id="UP000663828">
    <property type="component" value="Unassembled WGS sequence"/>
</dbReference>
<dbReference type="Proteomes" id="UP000663852">
    <property type="component" value="Unassembled WGS sequence"/>
</dbReference>
<feature type="domain" description="Arrestin C-terminal-like" evidence="2">
    <location>
        <begin position="181"/>
        <end position="315"/>
    </location>
</feature>
<dbReference type="AlphaFoldDB" id="A0A815VC69"/>
<comment type="caution">
    <text evidence="4">The sequence shown here is derived from an EMBL/GenBank/DDBJ whole genome shotgun (WGS) entry which is preliminary data.</text>
</comment>
<evidence type="ECO:0000313" key="5">
    <source>
        <dbReference type="Proteomes" id="UP000663828"/>
    </source>
</evidence>
<dbReference type="Pfam" id="PF00339">
    <property type="entry name" value="Arrestin_N"/>
    <property type="match status" value="1"/>
</dbReference>
<dbReference type="Pfam" id="PF02752">
    <property type="entry name" value="Arrestin_C"/>
    <property type="match status" value="1"/>
</dbReference>
<dbReference type="Gene3D" id="2.60.40.640">
    <property type="match status" value="2"/>
</dbReference>
<evidence type="ECO:0000256" key="1">
    <source>
        <dbReference type="ARBA" id="ARBA00005298"/>
    </source>
</evidence>
<dbReference type="GO" id="GO:0005737">
    <property type="term" value="C:cytoplasm"/>
    <property type="evidence" value="ECO:0007669"/>
    <property type="project" value="TreeGrafter"/>
</dbReference>
<evidence type="ECO:0000313" key="3">
    <source>
        <dbReference type="EMBL" id="CAF0747778.1"/>
    </source>
</evidence>
<evidence type="ECO:0000313" key="4">
    <source>
        <dbReference type="EMBL" id="CAF1528220.1"/>
    </source>
</evidence>
<reference evidence="4" key="1">
    <citation type="submission" date="2021-02" db="EMBL/GenBank/DDBJ databases">
        <authorList>
            <person name="Nowell W R."/>
        </authorList>
    </citation>
    <scope>NUCLEOTIDE SEQUENCE</scope>
</reference>
<evidence type="ECO:0000259" key="2">
    <source>
        <dbReference type="SMART" id="SM01017"/>
    </source>
</evidence>
<dbReference type="PANTHER" id="PTHR11188:SF17">
    <property type="entry name" value="FI21816P1"/>
    <property type="match status" value="1"/>
</dbReference>
<dbReference type="InterPro" id="IPR014756">
    <property type="entry name" value="Ig_E-set"/>
</dbReference>
<dbReference type="InterPro" id="IPR014752">
    <property type="entry name" value="Arrestin-like_C"/>
</dbReference>
<dbReference type="GO" id="GO:0015031">
    <property type="term" value="P:protein transport"/>
    <property type="evidence" value="ECO:0007669"/>
    <property type="project" value="TreeGrafter"/>
</dbReference>
<dbReference type="PANTHER" id="PTHR11188">
    <property type="entry name" value="ARRESTIN DOMAIN CONTAINING PROTEIN"/>
    <property type="match status" value="1"/>
</dbReference>
<dbReference type="EMBL" id="CAJNOJ010000005">
    <property type="protein sequence ID" value="CAF0747778.1"/>
    <property type="molecule type" value="Genomic_DNA"/>
</dbReference>
<dbReference type="OrthoDB" id="2333384at2759"/>
<proteinExistence type="inferred from homology"/>
<accession>A0A815VC69</accession>
<organism evidence="4 5">
    <name type="scientific">Adineta ricciae</name>
    <name type="common">Rotifer</name>
    <dbReference type="NCBI Taxonomy" id="249248"/>
    <lineage>
        <taxon>Eukaryota</taxon>
        <taxon>Metazoa</taxon>
        <taxon>Spiralia</taxon>
        <taxon>Gnathifera</taxon>
        <taxon>Rotifera</taxon>
        <taxon>Eurotatoria</taxon>
        <taxon>Bdelloidea</taxon>
        <taxon>Adinetida</taxon>
        <taxon>Adinetidae</taxon>
        <taxon>Adineta</taxon>
    </lineage>
</organism>
<comment type="similarity">
    <text evidence="1">Belongs to the arrestin family.</text>
</comment>
<dbReference type="SUPFAM" id="SSF81296">
    <property type="entry name" value="E set domains"/>
    <property type="match status" value="1"/>
</dbReference>